<evidence type="ECO:0000256" key="6">
    <source>
        <dbReference type="ARBA" id="ARBA00023002"/>
    </source>
</evidence>
<dbReference type="EMBL" id="VWOX01000008">
    <property type="protein sequence ID" value="KAA5542130.1"/>
    <property type="molecule type" value="Genomic_DNA"/>
</dbReference>
<dbReference type="PRINTS" id="PR00368">
    <property type="entry name" value="FADPNR"/>
</dbReference>
<evidence type="ECO:0000256" key="2">
    <source>
        <dbReference type="ARBA" id="ARBA00012637"/>
    </source>
</evidence>
<dbReference type="AlphaFoldDB" id="A0A5M6D6E6"/>
<dbReference type="InterPro" id="IPR054585">
    <property type="entry name" value="NDH2-like_C"/>
</dbReference>
<dbReference type="PANTHER" id="PTHR43706">
    <property type="entry name" value="NADH DEHYDROGENASE"/>
    <property type="match status" value="1"/>
</dbReference>
<dbReference type="EC" id="1.6.5.9" evidence="2"/>
<dbReference type="PRINTS" id="PR00411">
    <property type="entry name" value="PNDRDTASEI"/>
</dbReference>
<comment type="caution">
    <text evidence="12">The sequence shown here is derived from an EMBL/GenBank/DDBJ whole genome shotgun (WGS) entry which is preliminary data.</text>
</comment>
<keyword evidence="13" id="KW-1185">Reference proteome</keyword>
<keyword evidence="9" id="KW-0812">Transmembrane</keyword>
<evidence type="ECO:0000256" key="3">
    <source>
        <dbReference type="ARBA" id="ARBA00022630"/>
    </source>
</evidence>
<keyword evidence="4" id="KW-0274">FAD</keyword>
<dbReference type="Proteomes" id="UP000324479">
    <property type="component" value="Unassembled WGS sequence"/>
</dbReference>
<feature type="domain" description="FAD/NAD(P)-binding" evidence="10">
    <location>
        <begin position="5"/>
        <end position="323"/>
    </location>
</feature>
<evidence type="ECO:0000256" key="5">
    <source>
        <dbReference type="ARBA" id="ARBA00022946"/>
    </source>
</evidence>
<comment type="similarity">
    <text evidence="1">Belongs to the NADH dehydrogenase family.</text>
</comment>
<keyword evidence="6" id="KW-0560">Oxidoreductase</keyword>
<evidence type="ECO:0000313" key="12">
    <source>
        <dbReference type="EMBL" id="KAA5542130.1"/>
    </source>
</evidence>
<comment type="catalytic activity">
    <reaction evidence="8">
        <text>a quinone + NADH + H(+) = a quinol + NAD(+)</text>
        <dbReference type="Rhea" id="RHEA:46160"/>
        <dbReference type="ChEBI" id="CHEBI:15378"/>
        <dbReference type="ChEBI" id="CHEBI:24646"/>
        <dbReference type="ChEBI" id="CHEBI:57540"/>
        <dbReference type="ChEBI" id="CHEBI:57945"/>
        <dbReference type="ChEBI" id="CHEBI:132124"/>
        <dbReference type="EC" id="1.6.5.9"/>
    </reaction>
</comment>
<protein>
    <recommendedName>
        <fullName evidence="2">NADH:ubiquinone reductase (non-electrogenic)</fullName>
        <ecNumber evidence="2">1.6.5.9</ecNumber>
    </recommendedName>
</protein>
<dbReference type="Pfam" id="PF22366">
    <property type="entry name" value="NDH2_C"/>
    <property type="match status" value="1"/>
</dbReference>
<dbReference type="SUPFAM" id="SSF51905">
    <property type="entry name" value="FAD/NAD(P)-binding domain"/>
    <property type="match status" value="1"/>
</dbReference>
<gene>
    <name evidence="12" type="ORF">FYK55_15080</name>
</gene>
<feature type="transmembrane region" description="Helical" evidence="9">
    <location>
        <begin position="365"/>
        <end position="385"/>
    </location>
</feature>
<feature type="domain" description="External alternative NADH-ubiquinone oxidoreductase-like C-terminal" evidence="11">
    <location>
        <begin position="347"/>
        <end position="405"/>
    </location>
</feature>
<name>A0A5M6D6E6_9BACT</name>
<keyword evidence="9" id="KW-0472">Membrane</keyword>
<reference evidence="12 13" key="1">
    <citation type="submission" date="2019-08" db="EMBL/GenBank/DDBJ databases">
        <authorList>
            <person name="Dhanesh K."/>
            <person name="Kumar G."/>
            <person name="Sasikala C."/>
            <person name="Venkata Ramana C."/>
        </authorList>
    </citation>
    <scope>NUCLEOTIDE SEQUENCE [LARGE SCALE GENOMIC DNA]</scope>
    <source>
        <strain evidence="12 13">JC645</strain>
    </source>
</reference>
<evidence type="ECO:0000259" key="10">
    <source>
        <dbReference type="Pfam" id="PF07992"/>
    </source>
</evidence>
<evidence type="ECO:0000256" key="4">
    <source>
        <dbReference type="ARBA" id="ARBA00022827"/>
    </source>
</evidence>
<evidence type="ECO:0000259" key="11">
    <source>
        <dbReference type="Pfam" id="PF22366"/>
    </source>
</evidence>
<dbReference type="InterPro" id="IPR023753">
    <property type="entry name" value="FAD/NAD-binding_dom"/>
</dbReference>
<organism evidence="12 13">
    <name type="scientific">Roseiconus nitratireducens</name>
    <dbReference type="NCBI Taxonomy" id="2605748"/>
    <lineage>
        <taxon>Bacteria</taxon>
        <taxon>Pseudomonadati</taxon>
        <taxon>Planctomycetota</taxon>
        <taxon>Planctomycetia</taxon>
        <taxon>Pirellulales</taxon>
        <taxon>Pirellulaceae</taxon>
        <taxon>Roseiconus</taxon>
    </lineage>
</organism>
<dbReference type="Pfam" id="PF07992">
    <property type="entry name" value="Pyr_redox_2"/>
    <property type="match status" value="1"/>
</dbReference>
<dbReference type="InterPro" id="IPR036188">
    <property type="entry name" value="FAD/NAD-bd_sf"/>
</dbReference>
<dbReference type="Gene3D" id="3.50.50.100">
    <property type="match status" value="1"/>
</dbReference>
<keyword evidence="7" id="KW-0520">NAD</keyword>
<evidence type="ECO:0000256" key="9">
    <source>
        <dbReference type="SAM" id="Phobius"/>
    </source>
</evidence>
<keyword evidence="5" id="KW-0809">Transit peptide</keyword>
<keyword evidence="3" id="KW-0285">Flavoprotein</keyword>
<proteinExistence type="inferred from homology"/>
<evidence type="ECO:0000256" key="1">
    <source>
        <dbReference type="ARBA" id="ARBA00005272"/>
    </source>
</evidence>
<evidence type="ECO:0000256" key="8">
    <source>
        <dbReference type="ARBA" id="ARBA00047599"/>
    </source>
</evidence>
<evidence type="ECO:0000256" key="7">
    <source>
        <dbReference type="ARBA" id="ARBA00023027"/>
    </source>
</evidence>
<dbReference type="InterPro" id="IPR045024">
    <property type="entry name" value="NDH-2"/>
</dbReference>
<evidence type="ECO:0000313" key="13">
    <source>
        <dbReference type="Proteomes" id="UP000324479"/>
    </source>
</evidence>
<accession>A0A5M6D6E6</accession>
<sequence>MSQKHVVVVGGGFAGLQAARRLGKQKEVRVTLIDRRNHHLFQPLLYQVAMAGLSPADIAGPIRNMLSKYRSIRVVCGEVTSVDCDRQTVTTSYGEESYDYLLLACGAIHGYFGNENWEPYAPGLKTIEQATEIRRRVLNSFELAELSDDPDVRKRELTFVIVGGGPTGVELAGAIGEMSRFTLAQDFRNIDASSARVILIEAGPRILPMFDASLSTKAMRFLEQLGVQIWTSCRVTKIDQAGVQLGEERIGAATVLWAAGVKASGLGSKSNLPCDRAGRIIVQEDLSVEGYPNVFVAGDQCAFVDPKTNRQLPGQAPVAVQEGRFVAKMIANDLAGQPREPFSFRDKGQMATIGRSRAIVEIGSFRFAGFFAWIVWLVVHIFFLTGFRNRLFVVLSWAWSFLTFRRGARLIVQKEWQSYPADVD</sequence>
<dbReference type="GO" id="GO:0050136">
    <property type="term" value="F:NADH dehydrogenase (quinone) (non-electrogenic) activity"/>
    <property type="evidence" value="ECO:0007669"/>
    <property type="project" value="UniProtKB-EC"/>
</dbReference>
<dbReference type="PANTHER" id="PTHR43706:SF47">
    <property type="entry name" value="EXTERNAL NADH-UBIQUINONE OXIDOREDUCTASE 1, MITOCHONDRIAL-RELATED"/>
    <property type="match status" value="1"/>
</dbReference>
<keyword evidence="9" id="KW-1133">Transmembrane helix</keyword>
<dbReference type="RefSeq" id="WP_150077277.1">
    <property type="nucleotide sequence ID" value="NZ_VWOX01000008.1"/>
</dbReference>